<dbReference type="InterPro" id="IPR033132">
    <property type="entry name" value="GH_1_N_CS"/>
</dbReference>
<comment type="similarity">
    <text evidence="2">Belongs to the glycosyl hydrolase 1 family.</text>
</comment>
<evidence type="ECO:0000313" key="4">
    <source>
        <dbReference type="Proteomes" id="UP001194273"/>
    </source>
</evidence>
<protein>
    <submittedName>
        <fullName evidence="3">Glycoside hydrolase family 1 protein</fullName>
    </submittedName>
</protein>
<dbReference type="PANTHER" id="PTHR10353">
    <property type="entry name" value="GLYCOSYL HYDROLASE"/>
    <property type="match status" value="1"/>
</dbReference>
<comment type="caution">
    <text evidence="3">The sequence shown here is derived from an EMBL/GenBank/DDBJ whole genome shotgun (WGS) entry which is preliminary data.</text>
</comment>
<dbReference type="Pfam" id="PF00232">
    <property type="entry name" value="Glyco_hydro_1"/>
    <property type="match status" value="1"/>
</dbReference>
<dbReference type="PROSITE" id="PS00653">
    <property type="entry name" value="GLYCOSYL_HYDROL_F1_2"/>
    <property type="match status" value="1"/>
</dbReference>
<keyword evidence="1" id="KW-0326">Glycosidase</keyword>
<reference evidence="3 4" key="1">
    <citation type="submission" date="2020-10" db="EMBL/GenBank/DDBJ databases">
        <title>ChiBAC.</title>
        <authorList>
            <person name="Zenner C."/>
            <person name="Hitch T.C.A."/>
            <person name="Clavel T."/>
        </authorList>
    </citation>
    <scope>NUCLEOTIDE SEQUENCE [LARGE SCALE GENOMIC DNA]</scope>
    <source>
        <strain evidence="3 4">DSM 107455</strain>
    </source>
</reference>
<evidence type="ECO:0000256" key="1">
    <source>
        <dbReference type="ARBA" id="ARBA00023295"/>
    </source>
</evidence>
<dbReference type="PANTHER" id="PTHR10353:SF122">
    <property type="entry name" value="6-PHOSPHO-BETA-GLUCOSIDASE ASCB-RELATED"/>
    <property type="match status" value="1"/>
</dbReference>
<accession>A0ABR9QQL2</accession>
<dbReference type="SUPFAM" id="SSF51445">
    <property type="entry name" value="(Trans)glycosidases"/>
    <property type="match status" value="1"/>
</dbReference>
<dbReference type="PRINTS" id="PR00131">
    <property type="entry name" value="GLHYDRLASE1"/>
</dbReference>
<dbReference type="GO" id="GO:0016787">
    <property type="term" value="F:hydrolase activity"/>
    <property type="evidence" value="ECO:0007669"/>
    <property type="project" value="UniProtKB-KW"/>
</dbReference>
<name>A0ABR9QQL2_9ACTN</name>
<gene>
    <name evidence="3" type="ORF">INF26_00490</name>
</gene>
<evidence type="ECO:0000313" key="3">
    <source>
        <dbReference type="EMBL" id="MBE5023340.1"/>
    </source>
</evidence>
<keyword evidence="4" id="KW-1185">Reference proteome</keyword>
<dbReference type="InterPro" id="IPR017853">
    <property type="entry name" value="GH"/>
</dbReference>
<organism evidence="3 4">
    <name type="scientific">Thermophilibacter gallinarum</name>
    <dbReference type="NCBI Taxonomy" id="2779357"/>
    <lineage>
        <taxon>Bacteria</taxon>
        <taxon>Bacillati</taxon>
        <taxon>Actinomycetota</taxon>
        <taxon>Coriobacteriia</taxon>
        <taxon>Coriobacteriales</taxon>
        <taxon>Atopobiaceae</taxon>
        <taxon>Thermophilibacter</taxon>
    </lineage>
</organism>
<dbReference type="Proteomes" id="UP001194273">
    <property type="component" value="Unassembled WGS sequence"/>
</dbReference>
<evidence type="ECO:0000256" key="2">
    <source>
        <dbReference type="RuleBase" id="RU003690"/>
    </source>
</evidence>
<dbReference type="EMBL" id="JADCJZ010000001">
    <property type="protein sequence ID" value="MBE5023340.1"/>
    <property type="molecule type" value="Genomic_DNA"/>
</dbReference>
<dbReference type="RefSeq" id="WP_193528800.1">
    <property type="nucleotide sequence ID" value="NZ_JADCJZ010000001.1"/>
</dbReference>
<keyword evidence="3" id="KW-0378">Hydrolase</keyword>
<dbReference type="Gene3D" id="3.20.20.80">
    <property type="entry name" value="Glycosidases"/>
    <property type="match status" value="1"/>
</dbReference>
<sequence length="478" mass="53762">MTAFPEGFLWGAGTAANQIEGAWDADGKGPTVPDMCTAGSNTEPRLITPTFEEGKTYPNHEAIDHYHRYAEDIALLGEMGLKAYRFSVAWSRIYPTGMEEEPNEAGLAFYDHVVDACLEHGIEPVITLSHYDMPYALVERYNGWYGREVIGLFERYCHTLFERFAARVRWWMTFNEINTSVSSMGCVFGVSTVRGYRGNVSRAPDEPSVRFQALHHQFVASARVVAYAHERYPELRIGCMSSFVPMYPLTTDPKDVLLAQSKMRMSSFFCSDVQVRGEYPGYALAHFRRNGIEVRMEPGDLEELRRGAVDYYSMSYYMTVCLTTHVGEGAAVGGNFSFGNRNEYLETSDWGWQIDPDGLRYAINAVNDRYGVPIVIAENGLGAADTVEEDGSIHDDYRIAYLERHLEAVAGAIDDGSNVIGFFPWGAIDMVSTSTGEMKKRYGFIYVDKHDDGTGTLARSRKDSFFWYRDVIARNGLA</sequence>
<dbReference type="InterPro" id="IPR001360">
    <property type="entry name" value="Glyco_hydro_1"/>
</dbReference>
<proteinExistence type="inferred from homology"/>